<dbReference type="FunFam" id="2.60.120.200:FF:000001">
    <property type="entry name" value="neurexin-1 isoform X1"/>
    <property type="match status" value="1"/>
</dbReference>
<keyword evidence="6 23" id="KW-0732">Signal</keyword>
<dbReference type="SMART" id="SM00282">
    <property type="entry name" value="LamG"/>
    <property type="match status" value="6"/>
</dbReference>
<evidence type="ECO:0000256" key="4">
    <source>
        <dbReference type="ARBA" id="ARBA00022692"/>
    </source>
</evidence>
<organism evidence="26 27">
    <name type="scientific">Astatotilapia calliptera</name>
    <name type="common">Eastern happy</name>
    <name type="synonym">Chromis callipterus</name>
    <dbReference type="NCBI Taxonomy" id="8154"/>
    <lineage>
        <taxon>Eukaryota</taxon>
        <taxon>Metazoa</taxon>
        <taxon>Chordata</taxon>
        <taxon>Craniata</taxon>
        <taxon>Vertebrata</taxon>
        <taxon>Euteleostomi</taxon>
        <taxon>Actinopterygii</taxon>
        <taxon>Neopterygii</taxon>
        <taxon>Teleostei</taxon>
        <taxon>Neoteleostei</taxon>
        <taxon>Acanthomorphata</taxon>
        <taxon>Ovalentaria</taxon>
        <taxon>Cichlomorphae</taxon>
        <taxon>Cichliformes</taxon>
        <taxon>Cichlidae</taxon>
        <taxon>African cichlids</taxon>
        <taxon>Pseudocrenilabrinae</taxon>
        <taxon>Haplochromini</taxon>
        <taxon>Astatotilapia</taxon>
    </lineage>
</organism>
<evidence type="ECO:0000256" key="1">
    <source>
        <dbReference type="ARBA" id="ARBA00010241"/>
    </source>
</evidence>
<sequence length="1476" mass="163178">MTRGLRILYLPVWPLALFSLLTTVNMLEFSGAPGQWARYGRWEAGSVGELSFSLKTNISKALVLYLDDGGNCDFLELLIAGGRLQLRFAIHCAEPATVHMEIRVNDDRWHMVLLTRNFRETMLMVDGETKVAEVKSKRREMAVVSDLFVGGIPPDVRLSALTSSTVKYEPLFQGLISNLKVGEMPPTLLNSQGIQSDLEYLCTKQNPCFNGGFCSIQYGEVHCDCTHTRFKGKYCKEAEEYAVEGLAHLTLNDQGDSSQVGKEESVATFKGNEFFCYDLSMTPIQSSTDEITLSFRTLQRNGLMLHTGKSADYVNLSLKSGAVWLVINLGSGAFEALVEPVNGKFNDNAWHDVRVTRNLRQVTISVDGILTTTGYTQEDYTMLGSDDFFYIGGSPNTADLPGSPVSNNFMGCLKDVVYKNNDFKLELSRLAIERDPKITLNGDLVFRCEDVAALDPVTFETPESYISLPKWNTKKTGSISFDFRTTEPSGLLLFSHGRPQGPKEQKPGRELKTDYFAMELLEGYLYLLIDMGSGKTKLKASNKKVNDGEWCHVDFQREGRKGSISVNSRSMPFSSPEGSEILDLDTDMYLGGLPESKSDLILPPEVWTALLNYGYVGCVRDLFIDGKSRDVRRLAEIQSALGVSSFCTRELQKRCSSAPCGNGGLCKEGWNRYICDCTGTGYLGTNCEIEATVLSYDGSMYLKIIMPVTMHTEAEDVALRFMSQRAYGLLMATTSKESADTLRLELDGGRVKLTVNLDCIRIDCSLSKGPETLFAGQKLNDNEWHMVKVVRRGKNLQLSVDNVTVEGQMTGAHTHLEFHNIETGIMTERRFISVVPSNFIGHLQGLTFNSVPYLDQCKNGDISYCELNARFGMRHIIADPVTFRTKGSYLALATLQAYASMHLFFQFKTTTPDGLMLFNSGDGSDFIVVELVKGYIHYVFDLGNGPSLMKGNSDKPLNDNQWHNVVVSRDANNVHTLKIDSRTVTQHSNGARNLDLKGELYIGGVTKSMYSNLPKLIASRDGYQGCLASVDLNGRLPDLIADALHRVGQVERGCDGPSTTCTEESCYHQGVCLQQWEGFTCDCSMTSYGGSFCNDPGTTYIFGRGGALITYTWPPNDRPSTRADRLAVGFSTQLKEAVLVRVESARGLGDYLELHIERGKVGVIFNVGTDDITIEESAVMVSDGKYHVVRFTRSGGNATLQVDNQPVIERFPSGNFDNERLAIARQRIPYRLGRVVDEWLLDKGRQLTIFNSQAFIKIGGGEKGRHFQGQISGLYYNGLQVLKLAAEGDPNVQTQGNLRLVGDVPSVLTTDTTSTTPLADMSTTIMETTTTMATTTTRKQRSPTMRDSVTQNSDDLLVASAECPSDDEDLEECEPGNDPTSPERGLPGAVEVQQSSSTTGMVVGIVAAAALCILILLYAMYKYRNRDEGSYQVDQSRNYISNSATQSNGALVKEKQPSTAKTVTKNKKNKDKEYYV</sequence>
<keyword evidence="3 20" id="KW-0245">EGF-like domain</keyword>
<dbReference type="InterPro" id="IPR000742">
    <property type="entry name" value="EGF"/>
</dbReference>
<evidence type="ECO:0000313" key="27">
    <source>
        <dbReference type="Proteomes" id="UP000265100"/>
    </source>
</evidence>
<dbReference type="PANTHER" id="PTHR15036">
    <property type="entry name" value="PIKACHURIN-LIKE PROTEIN"/>
    <property type="match status" value="1"/>
</dbReference>
<dbReference type="SUPFAM" id="SSF49899">
    <property type="entry name" value="Concanavalin A-like lectins/glucanases"/>
    <property type="match status" value="6"/>
</dbReference>
<dbReference type="CDD" id="cd00054">
    <property type="entry name" value="EGF_CA"/>
    <property type="match status" value="1"/>
</dbReference>
<evidence type="ECO:0000256" key="11">
    <source>
        <dbReference type="ARBA" id="ARBA00022989"/>
    </source>
</evidence>
<feature type="domain" description="Laminin G" evidence="24">
    <location>
        <begin position="266"/>
        <end position="448"/>
    </location>
</feature>
<feature type="signal peptide" evidence="23">
    <location>
        <begin position="1"/>
        <end position="26"/>
    </location>
</feature>
<dbReference type="InterPro" id="IPR050372">
    <property type="entry name" value="Neurexin-related_CASP"/>
</dbReference>
<feature type="domain" description="Laminin G" evidence="24">
    <location>
        <begin position="26"/>
        <end position="202"/>
    </location>
</feature>
<evidence type="ECO:0000256" key="18">
    <source>
        <dbReference type="ARBA" id="ARBA00035005"/>
    </source>
</evidence>
<evidence type="ECO:0000256" key="8">
    <source>
        <dbReference type="ARBA" id="ARBA00022837"/>
    </source>
</evidence>
<dbReference type="FunFam" id="2.60.120.200:FF:000005">
    <property type="entry name" value="neurexin-1 isoform X1"/>
    <property type="match status" value="1"/>
</dbReference>
<evidence type="ECO:0000256" key="17">
    <source>
        <dbReference type="ARBA" id="ARBA00023273"/>
    </source>
</evidence>
<evidence type="ECO:0000259" key="24">
    <source>
        <dbReference type="PROSITE" id="PS50025"/>
    </source>
</evidence>
<dbReference type="InterPro" id="IPR013320">
    <property type="entry name" value="ConA-like_dom_sf"/>
</dbReference>
<evidence type="ECO:0000256" key="20">
    <source>
        <dbReference type="PROSITE-ProRule" id="PRU00076"/>
    </source>
</evidence>
<evidence type="ECO:0000256" key="7">
    <source>
        <dbReference type="ARBA" id="ARBA00022737"/>
    </source>
</evidence>
<comment type="similarity">
    <text evidence="1">Belongs to the neurexin family.</text>
</comment>
<evidence type="ECO:0000256" key="6">
    <source>
        <dbReference type="ARBA" id="ARBA00022729"/>
    </source>
</evidence>
<comment type="caution">
    <text evidence="20">Lacks conserved residue(s) required for the propagation of feature annotation.</text>
</comment>
<evidence type="ECO:0000256" key="5">
    <source>
        <dbReference type="ARBA" id="ARBA00022723"/>
    </source>
</evidence>
<dbReference type="GO" id="GO:0046872">
    <property type="term" value="F:metal ion binding"/>
    <property type="evidence" value="ECO:0007669"/>
    <property type="project" value="UniProtKB-KW"/>
</dbReference>
<evidence type="ECO:0000259" key="25">
    <source>
        <dbReference type="PROSITE" id="PS50026"/>
    </source>
</evidence>
<keyword evidence="14" id="KW-1015">Disulfide bond</keyword>
<dbReference type="FunFam" id="2.60.120.200:FF:000003">
    <property type="entry name" value="neurexin-1 isoform X1"/>
    <property type="match status" value="1"/>
</dbReference>
<reference evidence="26 27" key="1">
    <citation type="submission" date="2018-05" db="EMBL/GenBank/DDBJ databases">
        <authorList>
            <person name="Datahose"/>
        </authorList>
    </citation>
    <scope>NUCLEOTIDE SEQUENCE</scope>
</reference>
<comment type="function">
    <text evidence="19">Neuronal cell surface protein that may be involved in cell recognition and cell adhesion.</text>
</comment>
<gene>
    <name evidence="26" type="primary">NRXN2</name>
</gene>
<dbReference type="FunFam" id="2.10.25.10:FF:000015">
    <property type="entry name" value="neurexin-1 isoform X1"/>
    <property type="match status" value="1"/>
</dbReference>
<keyword evidence="2" id="KW-1003">Cell membrane</keyword>
<reference evidence="26" key="3">
    <citation type="submission" date="2025-08" db="UniProtKB">
        <authorList>
            <consortium name="Ensembl"/>
        </authorList>
    </citation>
    <scope>IDENTIFICATION</scope>
</reference>
<dbReference type="Gene3D" id="2.10.25.10">
    <property type="entry name" value="Laminin"/>
    <property type="match status" value="3"/>
</dbReference>
<keyword evidence="16" id="KW-0357">Heparan sulfate</keyword>
<protein>
    <recommendedName>
        <fullName evidence="28">Neurexin 2</fullName>
    </recommendedName>
</protein>
<dbReference type="Proteomes" id="UP000265100">
    <property type="component" value="Chromosome 3"/>
</dbReference>
<dbReference type="InterPro" id="IPR003585">
    <property type="entry name" value="Neurexin-like"/>
</dbReference>
<evidence type="ECO:0000256" key="22">
    <source>
        <dbReference type="SAM" id="Phobius"/>
    </source>
</evidence>
<dbReference type="GO" id="GO:0016020">
    <property type="term" value="C:membrane"/>
    <property type="evidence" value="ECO:0007669"/>
    <property type="project" value="UniProtKB-SubCell"/>
</dbReference>
<keyword evidence="7" id="KW-0677">Repeat</keyword>
<dbReference type="FunFam" id="2.60.120.200:FF:000007">
    <property type="entry name" value="neurexin-1 isoform X1"/>
    <property type="match status" value="1"/>
</dbReference>
<comment type="subcellular location">
    <subcellularLocation>
        <location evidence="18">Presynaptic cell membrane</location>
        <topology evidence="18">Single-pass type I membrane protein</topology>
    </subcellularLocation>
</comment>
<evidence type="ECO:0000256" key="19">
    <source>
        <dbReference type="ARBA" id="ARBA00054347"/>
    </source>
</evidence>
<accession>A0A3P8PKM5</accession>
<keyword evidence="11 22" id="KW-1133">Transmembrane helix</keyword>
<feature type="domain" description="Laminin G" evidence="24">
    <location>
        <begin position="691"/>
        <end position="865"/>
    </location>
</feature>
<dbReference type="PANTHER" id="PTHR15036:SF52">
    <property type="entry name" value="NEUREXIN-2"/>
    <property type="match status" value="1"/>
</dbReference>
<evidence type="ECO:0000256" key="23">
    <source>
        <dbReference type="SAM" id="SignalP"/>
    </source>
</evidence>
<reference evidence="27" key="2">
    <citation type="submission" date="2023-03" db="EMBL/GenBank/DDBJ databases">
        <authorList>
            <consortium name="Wellcome Sanger Institute Data Sharing"/>
        </authorList>
    </citation>
    <scope>NUCLEOTIDE SEQUENCE [LARGE SCALE GENOMIC DNA]</scope>
</reference>
<feature type="compositionally biased region" description="Acidic residues" evidence="21">
    <location>
        <begin position="1364"/>
        <end position="1375"/>
    </location>
</feature>
<keyword evidence="13 22" id="KW-0472">Membrane</keyword>
<dbReference type="GO" id="GO:0007155">
    <property type="term" value="P:cell adhesion"/>
    <property type="evidence" value="ECO:0007669"/>
    <property type="project" value="UniProtKB-KW"/>
</dbReference>
<evidence type="ECO:0000256" key="3">
    <source>
        <dbReference type="ARBA" id="ARBA00022536"/>
    </source>
</evidence>
<feature type="domain" description="EGF-like" evidence="25">
    <location>
        <begin position="651"/>
        <end position="688"/>
    </location>
</feature>
<dbReference type="GeneTree" id="ENSGT00940000155978"/>
<dbReference type="SMART" id="SM00294">
    <property type="entry name" value="4.1m"/>
    <property type="match status" value="1"/>
</dbReference>
<dbReference type="InterPro" id="IPR001791">
    <property type="entry name" value="Laminin_G"/>
</dbReference>
<evidence type="ECO:0000256" key="9">
    <source>
        <dbReference type="ARBA" id="ARBA00022889"/>
    </source>
</evidence>
<proteinExistence type="inferred from homology"/>
<reference evidence="26" key="4">
    <citation type="submission" date="2025-09" db="UniProtKB">
        <authorList>
            <consortium name="Ensembl"/>
        </authorList>
    </citation>
    <scope>IDENTIFICATION</scope>
</reference>
<evidence type="ECO:0000256" key="13">
    <source>
        <dbReference type="ARBA" id="ARBA00023136"/>
    </source>
</evidence>
<evidence type="ECO:0000313" key="26">
    <source>
        <dbReference type="Ensembl" id="ENSACLP00000017538.2"/>
    </source>
</evidence>
<keyword evidence="9" id="KW-0130">Cell adhesion</keyword>
<feature type="region of interest" description="Disordered" evidence="21">
    <location>
        <begin position="1444"/>
        <end position="1476"/>
    </location>
</feature>
<dbReference type="CDD" id="cd00110">
    <property type="entry name" value="LamG"/>
    <property type="match status" value="6"/>
</dbReference>
<feature type="chain" id="PRO_5044270273" description="Neurexin 2" evidence="23">
    <location>
        <begin position="27"/>
        <end position="1476"/>
    </location>
</feature>
<dbReference type="FunFam" id="2.60.120.200:FF:000004">
    <property type="entry name" value="neurexin-1 isoform X1"/>
    <property type="match status" value="1"/>
</dbReference>
<feature type="domain" description="Laminin G" evidence="24">
    <location>
        <begin position="455"/>
        <end position="647"/>
    </location>
</feature>
<keyword evidence="10" id="KW-0654">Proteoglycan</keyword>
<evidence type="ECO:0000256" key="2">
    <source>
        <dbReference type="ARBA" id="ARBA00022475"/>
    </source>
</evidence>
<keyword evidence="17" id="KW-0966">Cell projection</keyword>
<evidence type="ECO:0000256" key="16">
    <source>
        <dbReference type="ARBA" id="ARBA00023207"/>
    </source>
</evidence>
<evidence type="ECO:0000256" key="14">
    <source>
        <dbReference type="ARBA" id="ARBA00023157"/>
    </source>
</evidence>
<evidence type="ECO:0000256" key="21">
    <source>
        <dbReference type="SAM" id="MobiDB-lite"/>
    </source>
</evidence>
<dbReference type="Gene3D" id="2.60.120.200">
    <property type="match status" value="6"/>
</dbReference>
<name>A0A3P8PKM5_ASTCA</name>
<keyword evidence="27" id="KW-1185">Reference proteome</keyword>
<dbReference type="PROSITE" id="PS50026">
    <property type="entry name" value="EGF_3"/>
    <property type="match status" value="3"/>
</dbReference>
<feature type="domain" description="EGF-like" evidence="25">
    <location>
        <begin position="1057"/>
        <end position="1094"/>
    </location>
</feature>
<keyword evidence="4 22" id="KW-0812">Transmembrane</keyword>
<keyword evidence="5" id="KW-0479">Metal-binding</keyword>
<keyword evidence="12" id="KW-0770">Synapse</keyword>
<dbReference type="PROSITE" id="PS50025">
    <property type="entry name" value="LAM_G_DOMAIN"/>
    <property type="match status" value="6"/>
</dbReference>
<feature type="domain" description="Laminin G" evidence="24">
    <location>
        <begin position="879"/>
        <end position="1054"/>
    </location>
</feature>
<evidence type="ECO:0008006" key="28">
    <source>
        <dbReference type="Google" id="ProtNLM"/>
    </source>
</evidence>
<dbReference type="Ensembl" id="ENSACLT00000017957.2">
    <property type="protein sequence ID" value="ENSACLP00000017538.2"/>
    <property type="gene ID" value="ENSACLG00000011961.2"/>
</dbReference>
<evidence type="ECO:0000256" key="15">
    <source>
        <dbReference type="ARBA" id="ARBA00023180"/>
    </source>
</evidence>
<dbReference type="Bgee" id="ENSACLG00000011961">
    <property type="expression patterns" value="Expressed in brain and 3 other cell types or tissues"/>
</dbReference>
<feature type="transmembrane region" description="Helical" evidence="22">
    <location>
        <begin position="1401"/>
        <end position="1421"/>
    </location>
</feature>
<feature type="domain" description="EGF-like" evidence="25">
    <location>
        <begin position="198"/>
        <end position="236"/>
    </location>
</feature>
<evidence type="ECO:0000256" key="10">
    <source>
        <dbReference type="ARBA" id="ARBA00022974"/>
    </source>
</evidence>
<feature type="domain" description="Laminin G" evidence="24">
    <location>
        <begin position="1098"/>
        <end position="1298"/>
    </location>
</feature>
<evidence type="ECO:0000256" key="12">
    <source>
        <dbReference type="ARBA" id="ARBA00023018"/>
    </source>
</evidence>
<dbReference type="SMART" id="SM00181">
    <property type="entry name" value="EGF"/>
    <property type="match status" value="3"/>
</dbReference>
<dbReference type="FunFam" id="2.10.25.10:FF:000029">
    <property type="entry name" value="neurexin-1 isoform X1"/>
    <property type="match status" value="1"/>
</dbReference>
<feature type="region of interest" description="Disordered" evidence="21">
    <location>
        <begin position="1364"/>
        <end position="1392"/>
    </location>
</feature>
<keyword evidence="15" id="KW-0325">Glycoprotein</keyword>
<dbReference type="Pfam" id="PF02210">
    <property type="entry name" value="Laminin_G_2"/>
    <property type="match status" value="6"/>
</dbReference>
<keyword evidence="8" id="KW-0106">Calcium</keyword>